<evidence type="ECO:0000313" key="2">
    <source>
        <dbReference type="Proteomes" id="UP000199642"/>
    </source>
</evidence>
<proteinExistence type="predicted"/>
<evidence type="ECO:0000313" key="1">
    <source>
        <dbReference type="EMBL" id="SFG21604.1"/>
    </source>
</evidence>
<gene>
    <name evidence="1" type="ORF">SAMN04487988_10253</name>
</gene>
<accession>A0A1I2PZV7</accession>
<keyword evidence="2" id="KW-1185">Reference proteome</keyword>
<dbReference type="AlphaFoldDB" id="A0A1I2PZV7"/>
<organism evidence="1 2">
    <name type="scientific">Algoriphagus hitonicola</name>
    <dbReference type="NCBI Taxonomy" id="435880"/>
    <lineage>
        <taxon>Bacteria</taxon>
        <taxon>Pseudomonadati</taxon>
        <taxon>Bacteroidota</taxon>
        <taxon>Cytophagia</taxon>
        <taxon>Cytophagales</taxon>
        <taxon>Cyclobacteriaceae</taxon>
        <taxon>Algoriphagus</taxon>
    </lineage>
</organism>
<dbReference type="EMBL" id="FOPC01000002">
    <property type="protein sequence ID" value="SFG21604.1"/>
    <property type="molecule type" value="Genomic_DNA"/>
</dbReference>
<protein>
    <submittedName>
        <fullName evidence="1">Uncharacterized protein</fullName>
    </submittedName>
</protein>
<dbReference type="Proteomes" id="UP000199642">
    <property type="component" value="Unassembled WGS sequence"/>
</dbReference>
<reference evidence="2" key="1">
    <citation type="submission" date="2016-10" db="EMBL/GenBank/DDBJ databases">
        <authorList>
            <person name="Varghese N."/>
            <person name="Submissions S."/>
        </authorList>
    </citation>
    <scope>NUCLEOTIDE SEQUENCE [LARGE SCALE GENOMIC DNA]</scope>
    <source>
        <strain evidence="2">DSM 19315</strain>
    </source>
</reference>
<name>A0A1I2PZV7_9BACT</name>
<sequence length="54" mass="6192">MGLSHESLIFMIPEVKTSGNKMRRPYGTEKGFLERANSKLQFIELEEIKGYGET</sequence>